<evidence type="ECO:0000256" key="1">
    <source>
        <dbReference type="ARBA" id="ARBA00010641"/>
    </source>
</evidence>
<evidence type="ECO:0000313" key="8">
    <source>
        <dbReference type="Proteomes" id="UP000790580"/>
    </source>
</evidence>
<accession>A0ABS6JNM3</accession>
<keyword evidence="2" id="KW-0805">Transcription regulation</keyword>
<comment type="caution">
    <text evidence="7">The sequence shown here is derived from an EMBL/GenBank/DDBJ whole genome shotgun (WGS) entry which is preliminary data.</text>
</comment>
<dbReference type="InterPro" id="IPR013325">
    <property type="entry name" value="RNA_pol_sigma_r2"/>
</dbReference>
<proteinExistence type="inferred from homology"/>
<sequence length="179" mass="21106">MKRPELRKKENAVEDGVSEQVEDRIIDAYERHIDMVYRICFSMMGNQQDAEDVAQTVFITLMESNPGFMSAEHEKAWLIVTAKNKCVDLHRKWWKKKVVRFDSSRMEWFGAETPQYSEVADALKKLSSTHRLLLYLHYYEGYKLAEIAIMLNLNLNTVKTKMRSAKKRLRLEIGDDFHE</sequence>
<keyword evidence="8" id="KW-1185">Reference proteome</keyword>
<dbReference type="InterPro" id="IPR007627">
    <property type="entry name" value="RNA_pol_sigma70_r2"/>
</dbReference>
<dbReference type="SUPFAM" id="SSF88946">
    <property type="entry name" value="Sigma2 domain of RNA polymerase sigma factors"/>
    <property type="match status" value="1"/>
</dbReference>
<evidence type="ECO:0000256" key="2">
    <source>
        <dbReference type="ARBA" id="ARBA00023015"/>
    </source>
</evidence>
<dbReference type="PANTHER" id="PTHR43133:SF60">
    <property type="entry name" value="RNA POLYMERASE SIGMA FACTOR SIGV"/>
    <property type="match status" value="1"/>
</dbReference>
<keyword evidence="4" id="KW-0804">Transcription</keyword>
<dbReference type="Pfam" id="PF08281">
    <property type="entry name" value="Sigma70_r4_2"/>
    <property type="match status" value="1"/>
</dbReference>
<evidence type="ECO:0000256" key="3">
    <source>
        <dbReference type="ARBA" id="ARBA00023082"/>
    </source>
</evidence>
<dbReference type="InterPro" id="IPR013324">
    <property type="entry name" value="RNA_pol_sigma_r3/r4-like"/>
</dbReference>
<dbReference type="InterPro" id="IPR013249">
    <property type="entry name" value="RNA_pol_sigma70_r4_t2"/>
</dbReference>
<feature type="domain" description="RNA polymerase sigma-70 region 2" evidence="5">
    <location>
        <begin position="29"/>
        <end position="93"/>
    </location>
</feature>
<name>A0ABS6JNM3_9BACI</name>
<reference evidence="7 8" key="1">
    <citation type="submission" date="2021-06" db="EMBL/GenBank/DDBJ databases">
        <title>Bacillus sp. RD4P76, an endophyte from a halophyte.</title>
        <authorList>
            <person name="Sun J.-Q."/>
        </authorList>
    </citation>
    <scope>NUCLEOTIDE SEQUENCE [LARGE SCALE GENOMIC DNA]</scope>
    <source>
        <strain evidence="7 8">JCM 17098</strain>
    </source>
</reference>
<evidence type="ECO:0000259" key="5">
    <source>
        <dbReference type="Pfam" id="PF04542"/>
    </source>
</evidence>
<dbReference type="CDD" id="cd06171">
    <property type="entry name" value="Sigma70_r4"/>
    <property type="match status" value="1"/>
</dbReference>
<gene>
    <name evidence="7" type="ORF">KS407_01715</name>
</gene>
<dbReference type="RefSeq" id="WP_176371237.1">
    <property type="nucleotide sequence ID" value="NZ_JAHQCR010000014.1"/>
</dbReference>
<evidence type="ECO:0000313" key="7">
    <source>
        <dbReference type="EMBL" id="MBU9720159.1"/>
    </source>
</evidence>
<dbReference type="SUPFAM" id="SSF88659">
    <property type="entry name" value="Sigma3 and sigma4 domains of RNA polymerase sigma factors"/>
    <property type="match status" value="1"/>
</dbReference>
<dbReference type="PANTHER" id="PTHR43133">
    <property type="entry name" value="RNA POLYMERASE ECF-TYPE SIGMA FACTO"/>
    <property type="match status" value="1"/>
</dbReference>
<keyword evidence="3" id="KW-0731">Sigma factor</keyword>
<dbReference type="InterPro" id="IPR036388">
    <property type="entry name" value="WH-like_DNA-bd_sf"/>
</dbReference>
<comment type="similarity">
    <text evidence="1">Belongs to the sigma-70 factor family. ECF subfamily.</text>
</comment>
<dbReference type="Gene3D" id="1.10.1740.10">
    <property type="match status" value="1"/>
</dbReference>
<organism evidence="7 8">
    <name type="scientific">Evansella alkalicola</name>
    <dbReference type="NCBI Taxonomy" id="745819"/>
    <lineage>
        <taxon>Bacteria</taxon>
        <taxon>Bacillati</taxon>
        <taxon>Bacillota</taxon>
        <taxon>Bacilli</taxon>
        <taxon>Bacillales</taxon>
        <taxon>Bacillaceae</taxon>
        <taxon>Evansella</taxon>
    </lineage>
</organism>
<dbReference type="Proteomes" id="UP000790580">
    <property type="component" value="Unassembled WGS sequence"/>
</dbReference>
<dbReference type="InterPro" id="IPR014284">
    <property type="entry name" value="RNA_pol_sigma-70_dom"/>
</dbReference>
<evidence type="ECO:0000259" key="6">
    <source>
        <dbReference type="Pfam" id="PF08281"/>
    </source>
</evidence>
<evidence type="ECO:0000256" key="4">
    <source>
        <dbReference type="ARBA" id="ARBA00023163"/>
    </source>
</evidence>
<protein>
    <submittedName>
        <fullName evidence="7">RNA polymerase sigma factor</fullName>
    </submittedName>
</protein>
<dbReference type="InterPro" id="IPR039425">
    <property type="entry name" value="RNA_pol_sigma-70-like"/>
</dbReference>
<dbReference type="EMBL" id="JAHQCR010000014">
    <property type="protein sequence ID" value="MBU9720159.1"/>
    <property type="molecule type" value="Genomic_DNA"/>
</dbReference>
<dbReference type="Gene3D" id="1.10.10.10">
    <property type="entry name" value="Winged helix-like DNA-binding domain superfamily/Winged helix DNA-binding domain"/>
    <property type="match status" value="1"/>
</dbReference>
<dbReference type="NCBIfam" id="TIGR02937">
    <property type="entry name" value="sigma70-ECF"/>
    <property type="match status" value="1"/>
</dbReference>
<feature type="domain" description="RNA polymerase sigma factor 70 region 4 type 2" evidence="6">
    <location>
        <begin position="118"/>
        <end position="169"/>
    </location>
</feature>
<dbReference type="Pfam" id="PF04542">
    <property type="entry name" value="Sigma70_r2"/>
    <property type="match status" value="1"/>
</dbReference>